<feature type="domain" description="HPt" evidence="2">
    <location>
        <begin position="31"/>
        <end position="85"/>
    </location>
</feature>
<dbReference type="SUPFAM" id="SSF47226">
    <property type="entry name" value="Histidine-containing phosphotransfer domain, HPT domain"/>
    <property type="match status" value="1"/>
</dbReference>
<name>A0A919E955_9PROT</name>
<sequence>MATESKWDESIVFDSTHFRDFTEGDPYLETDVLSIFIENAPTYLEALKSAGPGEWRTCAHKLKGAARSIGAWNLAREAERAEHRNTLGLDDPDRNVFIQELHARLETLIRVLEDEILPDIARKTAS</sequence>
<reference evidence="3" key="1">
    <citation type="journal article" date="2014" name="Int. J. Syst. Evol. Microbiol.">
        <title>Complete genome sequence of Corynebacterium casei LMG S-19264T (=DSM 44701T), isolated from a smear-ripened cheese.</title>
        <authorList>
            <consortium name="US DOE Joint Genome Institute (JGI-PGF)"/>
            <person name="Walter F."/>
            <person name="Albersmeier A."/>
            <person name="Kalinowski J."/>
            <person name="Ruckert C."/>
        </authorList>
    </citation>
    <scope>NUCLEOTIDE SEQUENCE</scope>
    <source>
        <strain evidence="3">KCTC 42590</strain>
    </source>
</reference>
<dbReference type="EMBL" id="BNCI01000002">
    <property type="protein sequence ID" value="GHF26286.1"/>
    <property type="molecule type" value="Genomic_DNA"/>
</dbReference>
<evidence type="ECO:0000313" key="3">
    <source>
        <dbReference type="EMBL" id="GHF26286.1"/>
    </source>
</evidence>
<accession>A0A919E955</accession>
<evidence type="ECO:0000259" key="2">
    <source>
        <dbReference type="Pfam" id="PF01627"/>
    </source>
</evidence>
<gene>
    <name evidence="3" type="ORF">GCM10017044_21510</name>
</gene>
<comment type="caution">
    <text evidence="3">The sequence shown here is derived from an EMBL/GenBank/DDBJ whole genome shotgun (WGS) entry which is preliminary data.</text>
</comment>
<reference evidence="3" key="2">
    <citation type="submission" date="2020-09" db="EMBL/GenBank/DDBJ databases">
        <authorList>
            <person name="Sun Q."/>
            <person name="Kim S."/>
        </authorList>
    </citation>
    <scope>NUCLEOTIDE SEQUENCE</scope>
    <source>
        <strain evidence="3">KCTC 42590</strain>
    </source>
</reference>
<dbReference type="GO" id="GO:0004672">
    <property type="term" value="F:protein kinase activity"/>
    <property type="evidence" value="ECO:0007669"/>
    <property type="project" value="UniProtKB-ARBA"/>
</dbReference>
<dbReference type="Gene3D" id="1.20.120.160">
    <property type="entry name" value="HPT domain"/>
    <property type="match status" value="1"/>
</dbReference>
<organism evidence="3 4">
    <name type="scientific">Kordiimonas sediminis</name>
    <dbReference type="NCBI Taxonomy" id="1735581"/>
    <lineage>
        <taxon>Bacteria</taxon>
        <taxon>Pseudomonadati</taxon>
        <taxon>Pseudomonadota</taxon>
        <taxon>Alphaproteobacteria</taxon>
        <taxon>Kordiimonadales</taxon>
        <taxon>Kordiimonadaceae</taxon>
        <taxon>Kordiimonas</taxon>
    </lineage>
</organism>
<protein>
    <recommendedName>
        <fullName evidence="2">HPt domain-containing protein</fullName>
    </recommendedName>
</protein>
<proteinExistence type="predicted"/>
<dbReference type="RefSeq" id="WP_191252833.1">
    <property type="nucleotide sequence ID" value="NZ_BNCI01000002.1"/>
</dbReference>
<evidence type="ECO:0000256" key="1">
    <source>
        <dbReference type="ARBA" id="ARBA00023012"/>
    </source>
</evidence>
<keyword evidence="1" id="KW-0902">Two-component regulatory system</keyword>
<dbReference type="GO" id="GO:0000160">
    <property type="term" value="P:phosphorelay signal transduction system"/>
    <property type="evidence" value="ECO:0007669"/>
    <property type="project" value="UniProtKB-KW"/>
</dbReference>
<keyword evidence="4" id="KW-1185">Reference proteome</keyword>
<dbReference type="AlphaFoldDB" id="A0A919E955"/>
<dbReference type="Proteomes" id="UP000630923">
    <property type="component" value="Unassembled WGS sequence"/>
</dbReference>
<evidence type="ECO:0000313" key="4">
    <source>
        <dbReference type="Proteomes" id="UP000630923"/>
    </source>
</evidence>
<dbReference type="Pfam" id="PF01627">
    <property type="entry name" value="Hpt"/>
    <property type="match status" value="1"/>
</dbReference>
<dbReference type="CDD" id="cd00088">
    <property type="entry name" value="HPT"/>
    <property type="match status" value="1"/>
</dbReference>
<dbReference type="InterPro" id="IPR036641">
    <property type="entry name" value="HPT_dom_sf"/>
</dbReference>
<dbReference type="InterPro" id="IPR008207">
    <property type="entry name" value="Sig_transdc_His_kin_Hpt_dom"/>
</dbReference>